<sequence length="488" mass="52786">MTEVLNPLNICANNRSSDSKSGPTSPSNTVRHHIKQSPLSRDEIMSILQDLILEGPLVDYMVAHGVISSSSARELTQGDCKNEQKIAKLLDLLGSEYDTPQHYSQNAKLVLLTNALRSTGQHALASQLDRGRKIKPAPLVNTKLSDTGYGSDISATADPSSPTFRRRGQLNLWVQVAAIRLSHASYQQLHPPPPSLLQSRTSQLPPSSLLHSKKRPLSSESPNCCEAKETGDAVKGLLETSKGAYFWIDLKGASISSTDPTNPAATATSCVAPKPIPKVSAISRLLSCLCCKTKRRKSPDAKARSPIGSVDYRLPSFVCPLPSHSTPQASPLDDSEMRSREQALRLAKLAILDAKSNDFYSALASPLSDALVKFLEQTLGVLVLGARVESHCPNDCLPEGLLQPLSASMAVSIVATTHEVLERLHDAIALTTQENSPHLPPASSLSSALETIFQQETDFMEKIDIKDIRLSVALQADEMRLAASELEE</sequence>
<dbReference type="InterPro" id="IPR011029">
    <property type="entry name" value="DEATH-like_dom_sf"/>
</dbReference>
<proteinExistence type="predicted"/>
<name>A0ABR4QSG9_9CEST</name>
<protein>
    <submittedName>
        <fullName evidence="2">Uncharacterized protein</fullName>
    </submittedName>
</protein>
<feature type="region of interest" description="Disordered" evidence="1">
    <location>
        <begin position="190"/>
        <end position="225"/>
    </location>
</feature>
<feature type="region of interest" description="Disordered" evidence="1">
    <location>
        <begin position="11"/>
        <end position="35"/>
    </location>
</feature>
<gene>
    <name evidence="2" type="ORF">TcWFU_008572</name>
</gene>
<dbReference type="Proteomes" id="UP001651158">
    <property type="component" value="Unassembled WGS sequence"/>
</dbReference>
<keyword evidence="3" id="KW-1185">Reference proteome</keyword>
<accession>A0ABR4QSG9</accession>
<evidence type="ECO:0000256" key="1">
    <source>
        <dbReference type="SAM" id="MobiDB-lite"/>
    </source>
</evidence>
<evidence type="ECO:0000313" key="2">
    <source>
        <dbReference type="EMBL" id="KAL5112758.1"/>
    </source>
</evidence>
<dbReference type="EMBL" id="JAKROA010000001">
    <property type="protein sequence ID" value="KAL5112758.1"/>
    <property type="molecule type" value="Genomic_DNA"/>
</dbReference>
<evidence type="ECO:0000313" key="3">
    <source>
        <dbReference type="Proteomes" id="UP001651158"/>
    </source>
</evidence>
<reference evidence="2 3" key="1">
    <citation type="journal article" date="2022" name="Front. Cell. Infect. Microbiol.">
        <title>The Genomes of Two Strains of Taenia crassiceps the Animal Model for the Study of Human Cysticercosis.</title>
        <authorList>
            <person name="Bobes R.J."/>
            <person name="Estrada K."/>
            <person name="Rios-Valencia D.G."/>
            <person name="Calderon-Gallegos A."/>
            <person name="de la Torre P."/>
            <person name="Carrero J.C."/>
            <person name="Sanchez-Flores A."/>
            <person name="Laclette J.P."/>
        </authorList>
    </citation>
    <scope>NUCLEOTIDE SEQUENCE [LARGE SCALE GENOMIC DNA]</scope>
    <source>
        <strain evidence="2">WFUcys</strain>
    </source>
</reference>
<organism evidence="2 3">
    <name type="scientific">Taenia crassiceps</name>
    <dbReference type="NCBI Taxonomy" id="6207"/>
    <lineage>
        <taxon>Eukaryota</taxon>
        <taxon>Metazoa</taxon>
        <taxon>Spiralia</taxon>
        <taxon>Lophotrochozoa</taxon>
        <taxon>Platyhelminthes</taxon>
        <taxon>Cestoda</taxon>
        <taxon>Eucestoda</taxon>
        <taxon>Cyclophyllidea</taxon>
        <taxon>Taeniidae</taxon>
        <taxon>Taenia</taxon>
    </lineage>
</organism>
<dbReference type="Gene3D" id="1.10.533.10">
    <property type="entry name" value="Death Domain, Fas"/>
    <property type="match status" value="1"/>
</dbReference>
<feature type="compositionally biased region" description="Polar residues" evidence="1">
    <location>
        <begin position="200"/>
        <end position="210"/>
    </location>
</feature>
<comment type="caution">
    <text evidence="2">The sequence shown here is derived from an EMBL/GenBank/DDBJ whole genome shotgun (WGS) entry which is preliminary data.</text>
</comment>